<protein>
    <recommendedName>
        <fullName evidence="3">Reverse transcriptase domain-containing protein</fullName>
    </recommendedName>
</protein>
<sequence>MHDAVISALEDTKPGARIVSIVRSFLEGCTFQIQSENRNPKIYSTSIGFPQGAILSPTQFNLVRRGLATRLRRIHGVRLTMHAVDVTLWTEPGDPLRTTGDAANAIQDALNTLGD</sequence>
<accession>A0A9J6GA50</accession>
<dbReference type="VEuPathDB" id="VectorBase:HLOH_056535"/>
<evidence type="ECO:0008006" key="3">
    <source>
        <dbReference type="Google" id="ProtNLM"/>
    </source>
</evidence>
<evidence type="ECO:0000313" key="1">
    <source>
        <dbReference type="EMBL" id="KAH9375278.1"/>
    </source>
</evidence>
<evidence type="ECO:0000313" key="2">
    <source>
        <dbReference type="Proteomes" id="UP000821853"/>
    </source>
</evidence>
<name>A0A9J6GA50_HAELO</name>
<keyword evidence="2" id="KW-1185">Reference proteome</keyword>
<dbReference type="EMBL" id="JABSTR010000007">
    <property type="protein sequence ID" value="KAH9375278.1"/>
    <property type="molecule type" value="Genomic_DNA"/>
</dbReference>
<reference evidence="1 2" key="1">
    <citation type="journal article" date="2020" name="Cell">
        <title>Large-Scale Comparative Analyses of Tick Genomes Elucidate Their Genetic Diversity and Vector Capacities.</title>
        <authorList>
            <consortium name="Tick Genome and Microbiome Consortium (TIGMIC)"/>
            <person name="Jia N."/>
            <person name="Wang J."/>
            <person name="Shi W."/>
            <person name="Du L."/>
            <person name="Sun Y."/>
            <person name="Zhan W."/>
            <person name="Jiang J.F."/>
            <person name="Wang Q."/>
            <person name="Zhang B."/>
            <person name="Ji P."/>
            <person name="Bell-Sakyi L."/>
            <person name="Cui X.M."/>
            <person name="Yuan T.T."/>
            <person name="Jiang B.G."/>
            <person name="Yang W.F."/>
            <person name="Lam T.T."/>
            <person name="Chang Q.C."/>
            <person name="Ding S.J."/>
            <person name="Wang X.J."/>
            <person name="Zhu J.G."/>
            <person name="Ruan X.D."/>
            <person name="Zhao L."/>
            <person name="Wei J.T."/>
            <person name="Ye R.Z."/>
            <person name="Que T.C."/>
            <person name="Du C.H."/>
            <person name="Zhou Y.H."/>
            <person name="Cheng J.X."/>
            <person name="Dai P.F."/>
            <person name="Guo W.B."/>
            <person name="Han X.H."/>
            <person name="Huang E.J."/>
            <person name="Li L.F."/>
            <person name="Wei W."/>
            <person name="Gao Y.C."/>
            <person name="Liu J.Z."/>
            <person name="Shao H.Z."/>
            <person name="Wang X."/>
            <person name="Wang C.C."/>
            <person name="Yang T.C."/>
            <person name="Huo Q.B."/>
            <person name="Li W."/>
            <person name="Chen H.Y."/>
            <person name="Chen S.E."/>
            <person name="Zhou L.G."/>
            <person name="Ni X.B."/>
            <person name="Tian J.H."/>
            <person name="Sheng Y."/>
            <person name="Liu T."/>
            <person name="Pan Y.S."/>
            <person name="Xia L.Y."/>
            <person name="Li J."/>
            <person name="Zhao F."/>
            <person name="Cao W.C."/>
        </authorList>
    </citation>
    <scope>NUCLEOTIDE SEQUENCE [LARGE SCALE GENOMIC DNA]</scope>
    <source>
        <strain evidence="1">HaeL-2018</strain>
    </source>
</reference>
<organism evidence="1 2">
    <name type="scientific">Haemaphysalis longicornis</name>
    <name type="common">Bush tick</name>
    <dbReference type="NCBI Taxonomy" id="44386"/>
    <lineage>
        <taxon>Eukaryota</taxon>
        <taxon>Metazoa</taxon>
        <taxon>Ecdysozoa</taxon>
        <taxon>Arthropoda</taxon>
        <taxon>Chelicerata</taxon>
        <taxon>Arachnida</taxon>
        <taxon>Acari</taxon>
        <taxon>Parasitiformes</taxon>
        <taxon>Ixodida</taxon>
        <taxon>Ixodoidea</taxon>
        <taxon>Ixodidae</taxon>
        <taxon>Haemaphysalinae</taxon>
        <taxon>Haemaphysalis</taxon>
    </lineage>
</organism>
<dbReference type="OrthoDB" id="6515318at2759"/>
<gene>
    <name evidence="1" type="ORF">HPB48_010830</name>
</gene>
<dbReference type="AlphaFoldDB" id="A0A9J6GA50"/>
<proteinExistence type="predicted"/>
<comment type="caution">
    <text evidence="1">The sequence shown here is derived from an EMBL/GenBank/DDBJ whole genome shotgun (WGS) entry which is preliminary data.</text>
</comment>
<dbReference type="Proteomes" id="UP000821853">
    <property type="component" value="Chromosome 5"/>
</dbReference>